<dbReference type="InterPro" id="IPR003806">
    <property type="entry name" value="ATP-grasp_PylC-type"/>
</dbReference>
<name>A0A547PNS1_9RHOB</name>
<keyword evidence="1" id="KW-0547">Nucleotide-binding</keyword>
<comment type="caution">
    <text evidence="3">The sequence shown here is derived from an EMBL/GenBank/DDBJ whole genome shotgun (WGS) entry which is preliminary data.</text>
</comment>
<dbReference type="GO" id="GO:0005524">
    <property type="term" value="F:ATP binding"/>
    <property type="evidence" value="ECO:0007669"/>
    <property type="project" value="UniProtKB-UniRule"/>
</dbReference>
<gene>
    <name evidence="3" type="ORF">FEV53_15155</name>
</gene>
<evidence type="ECO:0000259" key="2">
    <source>
        <dbReference type="PROSITE" id="PS50975"/>
    </source>
</evidence>
<dbReference type="InterPro" id="IPR011761">
    <property type="entry name" value="ATP-grasp"/>
</dbReference>
<evidence type="ECO:0000313" key="3">
    <source>
        <dbReference type="EMBL" id="TRD15796.1"/>
    </source>
</evidence>
<dbReference type="Pfam" id="PF02655">
    <property type="entry name" value="ATP-grasp_3"/>
    <property type="match status" value="1"/>
</dbReference>
<dbReference type="Gene3D" id="3.30.470.20">
    <property type="entry name" value="ATP-grasp fold, B domain"/>
    <property type="match status" value="1"/>
</dbReference>
<organism evidence="3 4">
    <name type="scientific">Palleronia caenipelagi</name>
    <dbReference type="NCBI Taxonomy" id="2489174"/>
    <lineage>
        <taxon>Bacteria</taxon>
        <taxon>Pseudomonadati</taxon>
        <taxon>Pseudomonadota</taxon>
        <taxon>Alphaproteobacteria</taxon>
        <taxon>Rhodobacterales</taxon>
        <taxon>Roseobacteraceae</taxon>
        <taxon>Palleronia</taxon>
    </lineage>
</organism>
<dbReference type="OrthoDB" id="40611at2"/>
<proteinExistence type="predicted"/>
<dbReference type="GO" id="GO:0046872">
    <property type="term" value="F:metal ion binding"/>
    <property type="evidence" value="ECO:0007669"/>
    <property type="project" value="InterPro"/>
</dbReference>
<dbReference type="EMBL" id="VFSV01000034">
    <property type="protein sequence ID" value="TRD15796.1"/>
    <property type="molecule type" value="Genomic_DNA"/>
</dbReference>
<keyword evidence="4" id="KW-1185">Reference proteome</keyword>
<protein>
    <submittedName>
        <fullName evidence="3">ATP-grasp domain-containing protein</fullName>
    </submittedName>
</protein>
<sequence>MQVLITGVRAPVALHLVRLLGSAGHKVHLADHVSAPLAAASRHATRYHRIPAFAHSPGPACNALAVIIARHNIGLVIPTCEEALHLGAIWAERDMGVPLFAPKFALLRRVHNKFGFIELCRDLGLYVPETRLLTNGDALAACTAEAADLVFKPVWSRFGSAVLIRPTAATLKRIAPTEQRPWVAQEFVSGTELCVYAIARQGRLLALAAYRGLVRAGPGAAVCFAPSDPEVVRPFVERFVSATGWTGQISFDLVQTEKELFPLECNPRATSGLHLFRDSEAFSRAVLSGGSEVRPDVTAPQAVRLALWIYGLPMLLRQRDRQVFLDAVGQAGDVMDWDGDRVGAIAQLRSLAEFARIAMRHRVSLERASTWGIEWNGEDEWPSQLEPSQERDADPG</sequence>
<dbReference type="Proteomes" id="UP000318590">
    <property type="component" value="Unassembled WGS sequence"/>
</dbReference>
<keyword evidence="1" id="KW-0067">ATP-binding</keyword>
<reference evidence="3 4" key="1">
    <citation type="submission" date="2019-06" db="EMBL/GenBank/DDBJ databases">
        <title>Paenimaribius caenipelagi gen. nov., sp. nov., isolated from a tidal flat.</title>
        <authorList>
            <person name="Yoon J.-H."/>
        </authorList>
    </citation>
    <scope>NUCLEOTIDE SEQUENCE [LARGE SCALE GENOMIC DNA]</scope>
    <source>
        <strain evidence="3 4">JBTF-M29</strain>
    </source>
</reference>
<dbReference type="RefSeq" id="WP_142835647.1">
    <property type="nucleotide sequence ID" value="NZ_VFSV01000034.1"/>
</dbReference>
<evidence type="ECO:0000313" key="4">
    <source>
        <dbReference type="Proteomes" id="UP000318590"/>
    </source>
</evidence>
<dbReference type="PROSITE" id="PS50975">
    <property type="entry name" value="ATP_GRASP"/>
    <property type="match status" value="1"/>
</dbReference>
<evidence type="ECO:0000256" key="1">
    <source>
        <dbReference type="PROSITE-ProRule" id="PRU00409"/>
    </source>
</evidence>
<feature type="domain" description="ATP-grasp" evidence="2">
    <location>
        <begin position="117"/>
        <end position="295"/>
    </location>
</feature>
<accession>A0A547PNS1</accession>
<dbReference type="AlphaFoldDB" id="A0A547PNS1"/>
<dbReference type="SUPFAM" id="SSF56059">
    <property type="entry name" value="Glutathione synthetase ATP-binding domain-like"/>
    <property type="match status" value="1"/>
</dbReference>
<dbReference type="Gene3D" id="3.40.50.20">
    <property type="match status" value="1"/>
</dbReference>